<keyword evidence="3" id="KW-0378">Hydrolase</keyword>
<dbReference type="GO" id="GO:0046872">
    <property type="term" value="F:metal ion binding"/>
    <property type="evidence" value="ECO:0007669"/>
    <property type="project" value="UniProtKB-KW"/>
</dbReference>
<dbReference type="PANTHER" id="PTHR42978:SF3">
    <property type="entry name" value="BLR3078 PROTEIN"/>
    <property type="match status" value="1"/>
</dbReference>
<comment type="similarity">
    <text evidence="1">Belongs to the metallo-beta-lactamase superfamily.</text>
</comment>
<keyword evidence="5" id="KW-1133">Transmembrane helix</keyword>
<keyword evidence="8" id="KW-1185">Reference proteome</keyword>
<dbReference type="PANTHER" id="PTHR42978">
    <property type="entry name" value="QUORUM-QUENCHING LACTONASE YTNP-RELATED-RELATED"/>
    <property type="match status" value="1"/>
</dbReference>
<evidence type="ECO:0000313" key="7">
    <source>
        <dbReference type="EMBL" id="QEE14446.1"/>
    </source>
</evidence>
<organism evidence="7 8">
    <name type="scientific">Promethearchaeum syntrophicum</name>
    <dbReference type="NCBI Taxonomy" id="2594042"/>
    <lineage>
        <taxon>Archaea</taxon>
        <taxon>Promethearchaeati</taxon>
        <taxon>Promethearchaeota</taxon>
        <taxon>Promethearchaeia</taxon>
        <taxon>Promethearchaeales</taxon>
        <taxon>Promethearchaeaceae</taxon>
        <taxon>Promethearchaeum</taxon>
    </lineage>
</organism>
<reference evidence="7 8" key="1">
    <citation type="journal article" date="2020" name="Nature">
        <title>Isolation of an archaeon at the prokaryote-eukaryote interface.</title>
        <authorList>
            <person name="Imachi H."/>
            <person name="Nobu M.K."/>
            <person name="Nakahara N."/>
            <person name="Morono Y."/>
            <person name="Ogawara M."/>
            <person name="Takaki Y."/>
            <person name="Takano Y."/>
            <person name="Uematsu K."/>
            <person name="Ikuta T."/>
            <person name="Ito M."/>
            <person name="Matsui Y."/>
            <person name="Miyazaki M."/>
            <person name="Murata K."/>
            <person name="Saito Y."/>
            <person name="Sakai S."/>
            <person name="Song C."/>
            <person name="Tasumi E."/>
            <person name="Yamanaka Y."/>
            <person name="Yamaguchi T."/>
            <person name="Kamagata Y."/>
            <person name="Tamaki H."/>
            <person name="Takai K."/>
        </authorList>
    </citation>
    <scope>NUCLEOTIDE SEQUENCE [LARGE SCALE GENOMIC DNA]</scope>
    <source>
        <strain evidence="7 8">MK-D1</strain>
    </source>
</reference>
<dbReference type="OrthoDB" id="197151at2157"/>
<evidence type="ECO:0000259" key="6">
    <source>
        <dbReference type="SMART" id="SM00849"/>
    </source>
</evidence>
<dbReference type="KEGG" id="psyt:DSAG12_00259"/>
<dbReference type="Proteomes" id="UP000321408">
    <property type="component" value="Chromosome"/>
</dbReference>
<evidence type="ECO:0000256" key="3">
    <source>
        <dbReference type="ARBA" id="ARBA00022801"/>
    </source>
</evidence>
<keyword evidence="5" id="KW-0472">Membrane</keyword>
<dbReference type="InterPro" id="IPR001279">
    <property type="entry name" value="Metallo-B-lactamas"/>
</dbReference>
<dbReference type="InterPro" id="IPR036866">
    <property type="entry name" value="RibonucZ/Hydroxyglut_hydro"/>
</dbReference>
<reference evidence="7 8" key="2">
    <citation type="journal article" date="2024" name="Int. J. Syst. Evol. Microbiol.">
        <title>Promethearchaeum syntrophicum gen. nov., sp. nov., an anaerobic, obligately syntrophic archaeon, the first isolate of the lineage 'Asgard' archaea, and proposal of the new archaeal phylum Promethearchaeota phyl. nov. and kingdom Promethearchaeati regn. nov.</title>
        <authorList>
            <person name="Imachi H."/>
            <person name="Nobu M.K."/>
            <person name="Kato S."/>
            <person name="Takaki Y."/>
            <person name="Miyazaki M."/>
            <person name="Miyata M."/>
            <person name="Ogawara M."/>
            <person name="Saito Y."/>
            <person name="Sakai S."/>
            <person name="Tahara Y.O."/>
            <person name="Takano Y."/>
            <person name="Tasumi E."/>
            <person name="Uematsu K."/>
            <person name="Yoshimura T."/>
            <person name="Itoh T."/>
            <person name="Ohkuma M."/>
            <person name="Takai K."/>
        </authorList>
    </citation>
    <scope>NUCLEOTIDE SEQUENCE [LARGE SCALE GENOMIC DNA]</scope>
    <source>
        <strain evidence="7 8">MK-D1</strain>
    </source>
</reference>
<dbReference type="Gene3D" id="3.60.15.10">
    <property type="entry name" value="Ribonuclease Z/Hydroxyacylglutathione hydrolase-like"/>
    <property type="match status" value="1"/>
</dbReference>
<dbReference type="EMBL" id="CP042905">
    <property type="protein sequence ID" value="QEE14446.1"/>
    <property type="molecule type" value="Genomic_DNA"/>
</dbReference>
<dbReference type="Pfam" id="PF00753">
    <property type="entry name" value="Lactamase_B"/>
    <property type="match status" value="1"/>
</dbReference>
<keyword evidence="2" id="KW-0479">Metal-binding</keyword>
<feature type="transmembrane region" description="Helical" evidence="5">
    <location>
        <begin position="6"/>
        <end position="29"/>
    </location>
</feature>
<dbReference type="GeneID" id="41328262"/>
<name>A0A5B9D636_9ARCH</name>
<dbReference type="RefSeq" id="WP_147661399.1">
    <property type="nucleotide sequence ID" value="NZ_CP042905.2"/>
</dbReference>
<dbReference type="SUPFAM" id="SSF56281">
    <property type="entry name" value="Metallo-hydrolase/oxidoreductase"/>
    <property type="match status" value="1"/>
</dbReference>
<gene>
    <name evidence="7" type="ORF">DSAG12_00259</name>
</gene>
<keyword evidence="5" id="KW-0812">Transmembrane</keyword>
<evidence type="ECO:0000256" key="5">
    <source>
        <dbReference type="SAM" id="Phobius"/>
    </source>
</evidence>
<sequence>MPIIGYILIIVGVIILILFGNFLSTMMAARSQKILLKENTLEIFCLAGGQVNYYAIRNKESIILIDTGYGRNLKSQFEQLGLQIDQVSDIFLTHIDPDHSGGLRHFPDANVYISPEERQMTDGSTLRFKFLKVYGKLDRPNMIDLTMNSQLTIEGITILPIPAPGHTPGHTAYLVNDSYLFTGDTFRLRKSGKILPFMRMVNMDTETQLKSNEKLKEIIKEKKVKLIGTAHSGYLLRRGRITE</sequence>
<proteinExistence type="inferred from homology"/>
<evidence type="ECO:0000256" key="2">
    <source>
        <dbReference type="ARBA" id="ARBA00022723"/>
    </source>
</evidence>
<dbReference type="GO" id="GO:0016787">
    <property type="term" value="F:hydrolase activity"/>
    <property type="evidence" value="ECO:0007669"/>
    <property type="project" value="UniProtKB-KW"/>
</dbReference>
<evidence type="ECO:0000256" key="4">
    <source>
        <dbReference type="ARBA" id="ARBA00022833"/>
    </source>
</evidence>
<evidence type="ECO:0000313" key="8">
    <source>
        <dbReference type="Proteomes" id="UP000321408"/>
    </source>
</evidence>
<accession>A0A5B9D636</accession>
<evidence type="ECO:0000256" key="1">
    <source>
        <dbReference type="ARBA" id="ARBA00007749"/>
    </source>
</evidence>
<keyword evidence="4" id="KW-0862">Zinc</keyword>
<dbReference type="AlphaFoldDB" id="A0A5B9D636"/>
<feature type="domain" description="Metallo-beta-lactamase" evidence="6">
    <location>
        <begin position="50"/>
        <end position="231"/>
    </location>
</feature>
<protein>
    <submittedName>
        <fullName evidence="7">MBL fold metallo-hydrolase</fullName>
    </submittedName>
</protein>
<dbReference type="SMART" id="SM00849">
    <property type="entry name" value="Lactamase_B"/>
    <property type="match status" value="1"/>
</dbReference>
<dbReference type="InterPro" id="IPR051013">
    <property type="entry name" value="MBL_superfamily_lactonases"/>
</dbReference>